<keyword evidence="2" id="KW-1185">Reference proteome</keyword>
<evidence type="ECO:0000313" key="1">
    <source>
        <dbReference type="EMBL" id="CAD7080694.1"/>
    </source>
</evidence>
<evidence type="ECO:0008006" key="3">
    <source>
        <dbReference type="Google" id="ProtNLM"/>
    </source>
</evidence>
<name>A0A7R8UHJ4_HERIL</name>
<evidence type="ECO:0000313" key="2">
    <source>
        <dbReference type="Proteomes" id="UP000594454"/>
    </source>
</evidence>
<dbReference type="OrthoDB" id="7937384at2759"/>
<gene>
    <name evidence="1" type="ORF">HERILL_LOCUS3837</name>
</gene>
<accession>A0A7R8UHJ4</accession>
<dbReference type="Proteomes" id="UP000594454">
    <property type="component" value="Chromosome 2"/>
</dbReference>
<sequence length="259" mass="28608">MERKEHNKPGSKESVKIDPFTWKVHSHRVNLIVIRVKFNYKKPAENIKRHSRWTLLTFPRFVLLCVGTKMNIQKTVIFLCGILSLLWDTAQSGCSCTSGTTSPDANGDPHYFNVCSDGQQIRAKCPPLTLYVESTAKGNVTNCQATYAGCSETLSGCVPCQYFPWPTKDGSDSATGTDAEVELPSPVKLASMTPPACDAVGPAAPYCDPSYYWNCEKPYATAKLKPCPPGYGFSTRRIIGCVDWFNWNTEDPDTPSSSE</sequence>
<organism evidence="1 2">
    <name type="scientific">Hermetia illucens</name>
    <name type="common">Black soldier fly</name>
    <dbReference type="NCBI Taxonomy" id="343691"/>
    <lineage>
        <taxon>Eukaryota</taxon>
        <taxon>Metazoa</taxon>
        <taxon>Ecdysozoa</taxon>
        <taxon>Arthropoda</taxon>
        <taxon>Hexapoda</taxon>
        <taxon>Insecta</taxon>
        <taxon>Pterygota</taxon>
        <taxon>Neoptera</taxon>
        <taxon>Endopterygota</taxon>
        <taxon>Diptera</taxon>
        <taxon>Brachycera</taxon>
        <taxon>Stratiomyomorpha</taxon>
        <taxon>Stratiomyidae</taxon>
        <taxon>Hermetiinae</taxon>
        <taxon>Hermetia</taxon>
    </lineage>
</organism>
<dbReference type="EMBL" id="LR899010">
    <property type="protein sequence ID" value="CAD7080694.1"/>
    <property type="molecule type" value="Genomic_DNA"/>
</dbReference>
<proteinExistence type="predicted"/>
<dbReference type="InParanoid" id="A0A7R8UHJ4"/>
<dbReference type="AlphaFoldDB" id="A0A7R8UHJ4"/>
<reference evidence="1 2" key="1">
    <citation type="submission" date="2020-11" db="EMBL/GenBank/DDBJ databases">
        <authorList>
            <person name="Wallbank WR R."/>
            <person name="Pardo Diaz C."/>
            <person name="Kozak K."/>
            <person name="Martin S."/>
            <person name="Jiggins C."/>
            <person name="Moest M."/>
            <person name="Warren A I."/>
            <person name="Generalovic N T."/>
            <person name="Byers J.R.P. K."/>
            <person name="Montejo-Kovacevich G."/>
            <person name="Yen C E."/>
        </authorList>
    </citation>
    <scope>NUCLEOTIDE SEQUENCE [LARGE SCALE GENOMIC DNA]</scope>
</reference>
<protein>
    <recommendedName>
        <fullName evidence="3">Chitin-binding type-2 domain-containing protein</fullName>
    </recommendedName>
</protein>